<evidence type="ECO:0000259" key="5">
    <source>
        <dbReference type="Pfam" id="PF13657"/>
    </source>
</evidence>
<comment type="similarity">
    <text evidence="1">Belongs to the HipA Ser/Thr kinase family.</text>
</comment>
<dbReference type="NCBIfam" id="TIGR03071">
    <property type="entry name" value="couple_hipA"/>
    <property type="match status" value="1"/>
</dbReference>
<dbReference type="Pfam" id="PF13657">
    <property type="entry name" value="Couple_hipA"/>
    <property type="match status" value="1"/>
</dbReference>
<evidence type="ECO:0000259" key="4">
    <source>
        <dbReference type="Pfam" id="PF07804"/>
    </source>
</evidence>
<evidence type="ECO:0000313" key="6">
    <source>
        <dbReference type="EMBL" id="EXU79027.1"/>
    </source>
</evidence>
<dbReference type="EMBL" id="JBOK01000021">
    <property type="protein sequence ID" value="EXU79027.1"/>
    <property type="molecule type" value="Genomic_DNA"/>
</dbReference>
<keyword evidence="2" id="KW-0808">Transferase</keyword>
<evidence type="ECO:0000256" key="2">
    <source>
        <dbReference type="ARBA" id="ARBA00022679"/>
    </source>
</evidence>
<keyword evidence="7" id="KW-1185">Reference proteome</keyword>
<protein>
    <submittedName>
        <fullName evidence="6">Toxin HipA</fullName>
    </submittedName>
</protein>
<dbReference type="CDD" id="cd17808">
    <property type="entry name" value="HipA_Ec_like"/>
    <property type="match status" value="1"/>
</dbReference>
<dbReference type="InterPro" id="IPR012893">
    <property type="entry name" value="HipA-like_C"/>
</dbReference>
<sequence length="435" mass="47927">MRALGIWMNGLRVGRWEISRTGAHSLVYDPGWLASKHVRPLSLSLPFTPDLRVTGEVVENFFDNLLPDNTDIRKRIRQRYGLRKSDVFTLLEAIGRDCVGAVQLLPEGVEPDGFDQIRGQQLDEAAISAHLSSLGASFGSLDADVDFRISIAGAQEKTALLRVDSQWYVPEGATPTTHILKPNIGVVPGTELDFTQSVQNEWLCNQLLKALGLPVANCSIETFGPHTVLCVERFDRAWTPDGWLARLPQEDLCQSLGSASTQKYEADGGPGIAQCLQVLSKSQASAQDCARFVMAQLAFWLLGAIDGHAKNFSIFMQPGGGYIATPLYDVLSAWPVIGHGHGKIAWQKAKMAMAVPGTQSRHYHLQKIQRRHWKALAEWTRVDGLWPAMLEMLAQLDTAIERVNADLHPSVSPSMAKQIYDGARAQAQRFLAAPD</sequence>
<evidence type="ECO:0000256" key="3">
    <source>
        <dbReference type="ARBA" id="ARBA00022777"/>
    </source>
</evidence>
<comment type="caution">
    <text evidence="6">The sequence shown here is derived from an EMBL/GenBank/DDBJ whole genome shotgun (WGS) entry which is preliminary data.</text>
</comment>
<dbReference type="RefSeq" id="WP_043386250.1">
    <property type="nucleotide sequence ID" value="NZ_JBOK01000021.1"/>
</dbReference>
<dbReference type="STRING" id="225991.MA05_11430"/>
<dbReference type="InterPro" id="IPR017508">
    <property type="entry name" value="HipA_N1"/>
</dbReference>
<dbReference type="GO" id="GO:0005829">
    <property type="term" value="C:cytosol"/>
    <property type="evidence" value="ECO:0007669"/>
    <property type="project" value="TreeGrafter"/>
</dbReference>
<feature type="domain" description="HipA N-terminal subdomain 1" evidence="5">
    <location>
        <begin position="5"/>
        <end position="104"/>
    </location>
</feature>
<dbReference type="GO" id="GO:0004674">
    <property type="term" value="F:protein serine/threonine kinase activity"/>
    <property type="evidence" value="ECO:0007669"/>
    <property type="project" value="TreeGrafter"/>
</dbReference>
<dbReference type="PANTHER" id="PTHR37419:SF1">
    <property type="entry name" value="SERINE_THREONINE-PROTEIN KINASE TOXIN HIPA"/>
    <property type="match status" value="1"/>
</dbReference>
<dbReference type="PANTHER" id="PTHR37419">
    <property type="entry name" value="SERINE/THREONINE-PROTEIN KINASE TOXIN HIPA"/>
    <property type="match status" value="1"/>
</dbReference>
<dbReference type="InterPro" id="IPR052028">
    <property type="entry name" value="HipA_Ser/Thr_kinase"/>
</dbReference>
<reference evidence="6 7" key="1">
    <citation type="submission" date="2014-01" db="EMBL/GenBank/DDBJ databases">
        <title>Interspecies Systems Biology Uncovers Metabolites Affecting C. elegans Gene Expression and Life History Traits.</title>
        <authorList>
            <person name="Watson E."/>
            <person name="Macneil L.T."/>
            <person name="Ritter A.D."/>
            <person name="Yilmaz L.S."/>
            <person name="Rosebrock A.P."/>
            <person name="Caudy A.A."/>
            <person name="Walhout A.J."/>
        </authorList>
    </citation>
    <scope>NUCLEOTIDE SEQUENCE [LARGE SCALE GENOMIC DNA]</scope>
    <source>
        <strain evidence="6 7">DA1877</strain>
    </source>
</reference>
<dbReference type="Pfam" id="PF07804">
    <property type="entry name" value="HipA_C"/>
    <property type="match status" value="1"/>
</dbReference>
<dbReference type="AlphaFoldDB" id="A0A014Q737"/>
<dbReference type="PATRIC" id="fig|1457173.3.peg.3057"/>
<feature type="domain" description="HipA-like C-terminal" evidence="4">
    <location>
        <begin position="149"/>
        <end position="397"/>
    </location>
</feature>
<keyword evidence="3" id="KW-0418">Kinase</keyword>
<dbReference type="Proteomes" id="UP000020766">
    <property type="component" value="Unassembled WGS sequence"/>
</dbReference>
<evidence type="ECO:0000256" key="1">
    <source>
        <dbReference type="ARBA" id="ARBA00010164"/>
    </source>
</evidence>
<proteinExistence type="inferred from homology"/>
<accession>A0A014Q737</accession>
<evidence type="ECO:0000313" key="7">
    <source>
        <dbReference type="Proteomes" id="UP000020766"/>
    </source>
</evidence>
<organism evidence="6 7">
    <name type="scientific">Comamonas aquatica DA1877</name>
    <dbReference type="NCBI Taxonomy" id="1457173"/>
    <lineage>
        <taxon>Bacteria</taxon>
        <taxon>Pseudomonadati</taxon>
        <taxon>Pseudomonadota</taxon>
        <taxon>Betaproteobacteria</taxon>
        <taxon>Burkholderiales</taxon>
        <taxon>Comamonadaceae</taxon>
        <taxon>Comamonas</taxon>
    </lineage>
</organism>
<name>A0A014Q737_9BURK</name>
<gene>
    <name evidence="6" type="ORF">AX13_08175</name>
</gene>